<dbReference type="InterPro" id="IPR006119">
    <property type="entry name" value="Resolv_N"/>
</dbReference>
<reference evidence="2 3" key="2">
    <citation type="journal article" date="1996" name="DNA Res.">
        <title>Sequence analysis of the genome of the unicellular cyanobacterium Synechocystis sp. strain PCC6803. II. Sequence determination of the entire genome and assignment of potential protein-coding regions.</title>
        <authorList>
            <person name="Kaneko T."/>
            <person name="Sato S."/>
            <person name="Kotani H."/>
            <person name="Tanaka A."/>
            <person name="Asamizu E."/>
            <person name="Nakamura Y."/>
            <person name="Miyajima N."/>
            <person name="Hirosawa M."/>
            <person name="Sugiura M."/>
            <person name="Sasamoto S."/>
            <person name="Kimura T."/>
            <person name="Hosouchi T."/>
            <person name="Matsuno A."/>
            <person name="Muraki A."/>
            <person name="Nakazaki N."/>
            <person name="Naruo K."/>
            <person name="Okumura S."/>
            <person name="Shimpo S."/>
            <person name="Takeuchi C."/>
            <person name="Wada T."/>
            <person name="Watanabe A."/>
            <person name="Yamada M."/>
            <person name="Yasuda M."/>
            <person name="Tabata S."/>
        </authorList>
    </citation>
    <scope>NUCLEOTIDE SEQUENCE [LARGE SCALE GENOMIC DNA]</scope>
    <source>
        <strain evidence="3">ATCC 27184 / PCC 6803 / Kazusa</strain>
    </source>
</reference>
<dbReference type="PaxDb" id="1148-1653087"/>
<dbReference type="GO" id="GO:0000150">
    <property type="term" value="F:DNA strand exchange activity"/>
    <property type="evidence" value="ECO:0007669"/>
    <property type="project" value="InterPro"/>
</dbReference>
<protein>
    <submittedName>
        <fullName evidence="2">Resolvase</fullName>
    </submittedName>
</protein>
<keyword evidence="3" id="KW-1185">Reference proteome</keyword>
<dbReference type="EnsemblBacteria" id="BAA18003">
    <property type="protein sequence ID" value="BAA18003"/>
    <property type="gene ID" value="BAA18003"/>
</dbReference>
<organism evidence="2 3">
    <name type="scientific">Synechocystis sp. (strain ATCC 27184 / PCC 6803 / Kazusa)</name>
    <dbReference type="NCBI Taxonomy" id="1111708"/>
    <lineage>
        <taxon>Bacteria</taxon>
        <taxon>Bacillati</taxon>
        <taxon>Cyanobacteriota</taxon>
        <taxon>Cyanophyceae</taxon>
        <taxon>Synechococcales</taxon>
        <taxon>Merismopediaceae</taxon>
        <taxon>Synechocystis</taxon>
    </lineage>
</organism>
<dbReference type="PROSITE" id="PS51736">
    <property type="entry name" value="RECOMBINASES_3"/>
    <property type="match status" value="1"/>
</dbReference>
<dbReference type="SUPFAM" id="SSF46689">
    <property type="entry name" value="Homeodomain-like"/>
    <property type="match status" value="1"/>
</dbReference>
<sequence>MGQFEREMMLERQREGVAKAEEKYEARKPISDGVPEQVVTLVRHGRSKAYVARELGISQASVYRIINLCSA</sequence>
<dbReference type="Pfam" id="PF02796">
    <property type="entry name" value="HTH_7"/>
    <property type="match status" value="1"/>
</dbReference>
<dbReference type="PhylomeDB" id="P73937"/>
<dbReference type="InParanoid" id="P73937"/>
<dbReference type="KEGG" id="syn:ssl2789"/>
<evidence type="ECO:0000313" key="3">
    <source>
        <dbReference type="Proteomes" id="UP000001425"/>
    </source>
</evidence>
<evidence type="ECO:0000313" key="2">
    <source>
        <dbReference type="EMBL" id="BAA18003.1"/>
    </source>
</evidence>
<feature type="domain" description="Resolvase/invertase-type recombinase catalytic" evidence="1">
    <location>
        <begin position="1"/>
        <end position="24"/>
    </location>
</feature>
<proteinExistence type="predicted"/>
<dbReference type="Proteomes" id="UP000001425">
    <property type="component" value="Chromosome"/>
</dbReference>
<dbReference type="FunFam" id="1.10.10.60:FF:000462">
    <property type="entry name" value="ISPsy4, transposase"/>
    <property type="match status" value="1"/>
</dbReference>
<evidence type="ECO:0000259" key="1">
    <source>
        <dbReference type="PROSITE" id="PS51736"/>
    </source>
</evidence>
<dbReference type="EMBL" id="BA000022">
    <property type="protein sequence ID" value="BAA18003.1"/>
    <property type="molecule type" value="Genomic_DNA"/>
</dbReference>
<dbReference type="AlphaFoldDB" id="P73937"/>
<dbReference type="InterPro" id="IPR006120">
    <property type="entry name" value="Resolvase_HTH_dom"/>
</dbReference>
<name>P73937_SYNY3</name>
<dbReference type="eggNOG" id="COG1961">
    <property type="taxonomic scope" value="Bacteria"/>
</dbReference>
<accession>P73937</accession>
<dbReference type="Gene3D" id="1.10.10.60">
    <property type="entry name" value="Homeodomain-like"/>
    <property type="match status" value="1"/>
</dbReference>
<dbReference type="InterPro" id="IPR009057">
    <property type="entry name" value="Homeodomain-like_sf"/>
</dbReference>
<dbReference type="PIR" id="S75442">
    <property type="entry name" value="S75442"/>
</dbReference>
<dbReference type="STRING" id="1148.gene:10498873"/>
<gene>
    <name evidence="2" type="ordered locus">ssl2789</name>
</gene>
<reference evidence="2 3" key="1">
    <citation type="journal article" date="1995" name="DNA Res.">
        <title>Sequence analysis of the genome of the unicellular cyanobacterium Synechocystis sp. strain PCC6803. I. Sequence features in the 1 Mb region from map positions 64% to 92% of the genome.</title>
        <authorList>
            <person name="Kaneko T."/>
            <person name="Tanaka A."/>
            <person name="Sato S."/>
            <person name="Kotani H."/>
            <person name="Sazuka T."/>
            <person name="Miyajima N."/>
            <person name="Sugiura M."/>
            <person name="Tabata S."/>
        </authorList>
    </citation>
    <scope>NUCLEOTIDE SEQUENCE [LARGE SCALE GENOMIC DNA]</scope>
    <source>
        <strain evidence="3">ATCC 27184 / PCC 6803 / Kazusa</strain>
    </source>
</reference>
<dbReference type="GO" id="GO:0003677">
    <property type="term" value="F:DNA binding"/>
    <property type="evidence" value="ECO:0007669"/>
    <property type="project" value="InterPro"/>
</dbReference>